<evidence type="ECO:0008006" key="13">
    <source>
        <dbReference type="Google" id="ProtNLM"/>
    </source>
</evidence>
<keyword evidence="2" id="KW-0677">Repeat</keyword>
<dbReference type="SMART" id="SM00868">
    <property type="entry name" value="zf-AD"/>
    <property type="match status" value="1"/>
</dbReference>
<evidence type="ECO:0000313" key="12">
    <source>
        <dbReference type="Proteomes" id="UP000069940"/>
    </source>
</evidence>
<dbReference type="Gene3D" id="3.30.160.60">
    <property type="entry name" value="Classic Zinc Finger"/>
    <property type="match status" value="7"/>
</dbReference>
<feature type="region of interest" description="Disordered" evidence="8">
    <location>
        <begin position="81"/>
        <end position="100"/>
    </location>
</feature>
<dbReference type="InterPro" id="IPR038441">
    <property type="entry name" value="THAP_Znf_sf"/>
</dbReference>
<name>A0ABM2A5S2_AEDAL</name>
<feature type="domain" description="C2H2-type" evidence="9">
    <location>
        <begin position="448"/>
        <end position="475"/>
    </location>
</feature>
<accession>A0ABM2A5S2</accession>
<dbReference type="SMART" id="SM00692">
    <property type="entry name" value="DM3"/>
    <property type="match status" value="1"/>
</dbReference>
<feature type="domain" description="C2H2-type" evidence="9">
    <location>
        <begin position="615"/>
        <end position="642"/>
    </location>
</feature>
<dbReference type="PROSITE" id="PS00028">
    <property type="entry name" value="ZINC_FINGER_C2H2_1"/>
    <property type="match status" value="8"/>
</dbReference>
<dbReference type="InterPro" id="IPR012934">
    <property type="entry name" value="Znf_AD"/>
</dbReference>
<sequence>MVKCALKSCGITSHAIRNLPDSIRLHRFPKDEAMRKCWMQFSDRADLADAKDAYLCSKHFVRQDYENIYMEGARKILRKNAVPSIREPHTEDQSDCGSRQDRSEIVSELLREHGQSVAQYPLLKVEELDIPVSPVRIEDSNDAGFPSKEGVYAVDKGSLMQTEEPIPEPVNRCVVPNCKNILQEWFALFPENASLVSRWRECIEVGAGHLLPSMAQLRKDGTMPVVCSMHFLGFDPNDPPCYRQPTLFFREDIVVEVERCCLCNGMHIKETMVEKDATFTKKFTLQQLATSYFGPTYFDDNATAEYLCEECIVKLDMTFKFQRQIIAANQHRGVLRYRMTKERIAFQQNRFEQGVVLPDQTVADIVVENSLAFEVDILSSESENELEEQHPASPSTIENQPRSKYSLNPEAKRKLEQSRLTCFLCKTIYESSPLLLSHLMMTHVEGEFQCSECNVSFKASPELNAHLARHDPESRPFKCGHCPLRFSRDSGRSKHEANHHVAGNVPKVKKPRAKKFVCPDCGKTFRDRTSMNRHEQFHHKGIPVAHCNVCLKPFASRRNLKRHLQLVHRGERPYQCKYCQNTYKQSQELLDHVNENHREEKLKEENSQIDAPPSYICNVCNEMFVSRRLLSLHKRKHSTPVSSETNPTNVLVRRNGGESSNQIVCKLCEAMFPKGTEIIEHFKTDHPDVTFEYHPCSECGEIFFNKHQYLVHSYRHTNKYACDQCGKRHNSLLRLQMHKNVRHGVPLAGEFLRECPHCHKKIAKGTYYSRHIKTHFENQWPCEVCDKSYLQKWQLNVHKRTHTGEKPLVCAGCAAKFSDPTTFCKHKKNCPNFKNRKSDMSLQ</sequence>
<keyword evidence="3 6" id="KW-0863">Zinc-finger</keyword>
<feature type="compositionally biased region" description="Basic and acidic residues" evidence="8">
    <location>
        <begin position="86"/>
        <end position="100"/>
    </location>
</feature>
<dbReference type="PROSITE" id="PS50950">
    <property type="entry name" value="ZF_THAP"/>
    <property type="match status" value="1"/>
</dbReference>
<dbReference type="SMART" id="SM00355">
    <property type="entry name" value="ZnF_C2H2"/>
    <property type="match status" value="13"/>
</dbReference>
<dbReference type="SUPFAM" id="SSF57716">
    <property type="entry name" value="Glucocorticoid receptor-like (DNA-binding domain)"/>
    <property type="match status" value="1"/>
</dbReference>
<evidence type="ECO:0000259" key="10">
    <source>
        <dbReference type="PROSITE" id="PS50950"/>
    </source>
</evidence>
<dbReference type="SUPFAM" id="SSF57667">
    <property type="entry name" value="beta-beta-alpha zinc fingers"/>
    <property type="match status" value="5"/>
</dbReference>
<evidence type="ECO:0000313" key="11">
    <source>
        <dbReference type="EnsemblMetazoa" id="AALFPA23_024733.P36862"/>
    </source>
</evidence>
<reference evidence="12" key="1">
    <citation type="journal article" date="2015" name="Proc. Natl. Acad. Sci. U.S.A.">
        <title>Genome sequence of the Asian Tiger mosquito, Aedes albopictus, reveals insights into its biology, genetics, and evolution.</title>
        <authorList>
            <person name="Chen X.G."/>
            <person name="Jiang X."/>
            <person name="Gu J."/>
            <person name="Xu M."/>
            <person name="Wu Y."/>
            <person name="Deng Y."/>
            <person name="Zhang C."/>
            <person name="Bonizzoni M."/>
            <person name="Dermauw W."/>
            <person name="Vontas J."/>
            <person name="Armbruster P."/>
            <person name="Huang X."/>
            <person name="Yang Y."/>
            <person name="Zhang H."/>
            <person name="He W."/>
            <person name="Peng H."/>
            <person name="Liu Y."/>
            <person name="Wu K."/>
            <person name="Chen J."/>
            <person name="Lirakis M."/>
            <person name="Topalis P."/>
            <person name="Van Leeuwen T."/>
            <person name="Hall A.B."/>
            <person name="Jiang X."/>
            <person name="Thorpe C."/>
            <person name="Mueller R.L."/>
            <person name="Sun C."/>
            <person name="Waterhouse R.M."/>
            <person name="Yan G."/>
            <person name="Tu Z.J."/>
            <person name="Fang X."/>
            <person name="James A.A."/>
        </authorList>
    </citation>
    <scope>NUCLEOTIDE SEQUENCE [LARGE SCALE GENOMIC DNA]</scope>
    <source>
        <strain evidence="12">Foshan</strain>
    </source>
</reference>
<feature type="domain" description="C2H2-type" evidence="9">
    <location>
        <begin position="516"/>
        <end position="543"/>
    </location>
</feature>
<keyword evidence="4" id="KW-0862">Zinc</keyword>
<dbReference type="SMART" id="SM00980">
    <property type="entry name" value="THAP"/>
    <property type="match status" value="1"/>
</dbReference>
<evidence type="ECO:0000256" key="3">
    <source>
        <dbReference type="ARBA" id="ARBA00022771"/>
    </source>
</evidence>
<protein>
    <recommendedName>
        <fullName evidence="13">C2h2-type zn-finger protein</fullName>
    </recommendedName>
</protein>
<evidence type="ECO:0000256" key="6">
    <source>
        <dbReference type="PROSITE-ProRule" id="PRU00042"/>
    </source>
</evidence>
<evidence type="ECO:0000256" key="8">
    <source>
        <dbReference type="SAM" id="MobiDB-lite"/>
    </source>
</evidence>
<dbReference type="InterPro" id="IPR013087">
    <property type="entry name" value="Znf_C2H2_type"/>
</dbReference>
<organism evidence="11 12">
    <name type="scientific">Aedes albopictus</name>
    <name type="common">Asian tiger mosquito</name>
    <name type="synonym">Stegomyia albopicta</name>
    <dbReference type="NCBI Taxonomy" id="7160"/>
    <lineage>
        <taxon>Eukaryota</taxon>
        <taxon>Metazoa</taxon>
        <taxon>Ecdysozoa</taxon>
        <taxon>Arthropoda</taxon>
        <taxon>Hexapoda</taxon>
        <taxon>Insecta</taxon>
        <taxon>Pterygota</taxon>
        <taxon>Neoptera</taxon>
        <taxon>Endopterygota</taxon>
        <taxon>Diptera</taxon>
        <taxon>Nematocera</taxon>
        <taxon>Culicoidea</taxon>
        <taxon>Culicidae</taxon>
        <taxon>Culicinae</taxon>
        <taxon>Aedini</taxon>
        <taxon>Aedes</taxon>
        <taxon>Stegomyia</taxon>
    </lineage>
</organism>
<dbReference type="RefSeq" id="XP_029713550.2">
    <property type="nucleotide sequence ID" value="XM_029857690.2"/>
</dbReference>
<dbReference type="PANTHER" id="PTHR24379">
    <property type="entry name" value="KRAB AND ZINC FINGER DOMAIN-CONTAINING"/>
    <property type="match status" value="1"/>
</dbReference>
<feature type="domain" description="C2H2-type" evidence="9">
    <location>
        <begin position="574"/>
        <end position="602"/>
    </location>
</feature>
<feature type="domain" description="THAP-type" evidence="10">
    <location>
        <begin position="1"/>
        <end position="86"/>
    </location>
</feature>
<dbReference type="PANTHER" id="PTHR24379:SF121">
    <property type="entry name" value="C2H2-TYPE DOMAIN-CONTAINING PROTEIN"/>
    <property type="match status" value="1"/>
</dbReference>
<keyword evidence="5 7" id="KW-0238">DNA-binding</keyword>
<evidence type="ECO:0000256" key="4">
    <source>
        <dbReference type="ARBA" id="ARBA00022833"/>
    </source>
</evidence>
<dbReference type="EnsemblMetazoa" id="AALFPA23_024733.R36862">
    <property type="protein sequence ID" value="AALFPA23_024733.P36862"/>
    <property type="gene ID" value="AALFPA23_024733"/>
</dbReference>
<dbReference type="Pfam" id="PF00096">
    <property type="entry name" value="zf-C2H2"/>
    <property type="match status" value="3"/>
</dbReference>
<evidence type="ECO:0000256" key="2">
    <source>
        <dbReference type="ARBA" id="ARBA00022737"/>
    </source>
</evidence>
<dbReference type="GeneID" id="109401675"/>
<feature type="domain" description="C2H2-type" evidence="9">
    <location>
        <begin position="694"/>
        <end position="721"/>
    </location>
</feature>
<keyword evidence="1" id="KW-0479">Metal-binding</keyword>
<dbReference type="PROSITE" id="PS50157">
    <property type="entry name" value="ZINC_FINGER_C2H2_2"/>
    <property type="match status" value="8"/>
</dbReference>
<feature type="region of interest" description="Disordered" evidence="8">
    <location>
        <begin position="383"/>
        <end position="404"/>
    </location>
</feature>
<reference evidence="11" key="2">
    <citation type="submission" date="2025-05" db="UniProtKB">
        <authorList>
            <consortium name="EnsemblMetazoa"/>
        </authorList>
    </citation>
    <scope>IDENTIFICATION</scope>
    <source>
        <strain evidence="11">Foshan</strain>
    </source>
</reference>
<dbReference type="InterPro" id="IPR036236">
    <property type="entry name" value="Znf_C2H2_sf"/>
</dbReference>
<evidence type="ECO:0000259" key="9">
    <source>
        <dbReference type="PROSITE" id="PS50157"/>
    </source>
</evidence>
<evidence type="ECO:0000256" key="1">
    <source>
        <dbReference type="ARBA" id="ARBA00022723"/>
    </source>
</evidence>
<feature type="domain" description="C2H2-type" evidence="9">
    <location>
        <begin position="780"/>
        <end position="807"/>
    </location>
</feature>
<feature type="compositionally biased region" description="Polar residues" evidence="8">
    <location>
        <begin position="392"/>
        <end position="404"/>
    </location>
</feature>
<evidence type="ECO:0000256" key="5">
    <source>
        <dbReference type="ARBA" id="ARBA00023125"/>
    </source>
</evidence>
<evidence type="ECO:0000256" key="7">
    <source>
        <dbReference type="PROSITE-ProRule" id="PRU00309"/>
    </source>
</evidence>
<dbReference type="Pfam" id="PF05485">
    <property type="entry name" value="THAP"/>
    <property type="match status" value="1"/>
</dbReference>
<dbReference type="InterPro" id="IPR006612">
    <property type="entry name" value="THAP_Znf"/>
</dbReference>
<dbReference type="Gene3D" id="6.20.210.20">
    <property type="entry name" value="THAP domain"/>
    <property type="match status" value="1"/>
</dbReference>
<proteinExistence type="predicted"/>
<feature type="domain" description="C2H2-type" evidence="9">
    <location>
        <begin position="545"/>
        <end position="573"/>
    </location>
</feature>
<keyword evidence="12" id="KW-1185">Reference proteome</keyword>
<feature type="domain" description="C2H2-type" evidence="9">
    <location>
        <begin position="720"/>
        <end position="743"/>
    </location>
</feature>
<dbReference type="Proteomes" id="UP000069940">
    <property type="component" value="Unassembled WGS sequence"/>
</dbReference>